<proteinExistence type="inferred from homology"/>
<dbReference type="InterPro" id="IPR036188">
    <property type="entry name" value="FAD/NAD-bd_sf"/>
</dbReference>
<comment type="cofactor">
    <cofactor evidence="1">
        <name>FAD</name>
        <dbReference type="ChEBI" id="CHEBI:57692"/>
    </cofactor>
</comment>
<organism evidence="7 8">
    <name type="scientific">Streptomyces mangrovisoli</name>
    <dbReference type="NCBI Taxonomy" id="1428628"/>
    <lineage>
        <taxon>Bacteria</taxon>
        <taxon>Bacillati</taxon>
        <taxon>Actinomycetota</taxon>
        <taxon>Actinomycetes</taxon>
        <taxon>Kitasatosporales</taxon>
        <taxon>Streptomycetaceae</taxon>
        <taxon>Streptomyces</taxon>
    </lineage>
</organism>
<dbReference type="Gene3D" id="3.30.9.10">
    <property type="entry name" value="D-Amino Acid Oxidase, subunit A, domain 2"/>
    <property type="match status" value="1"/>
</dbReference>
<name>A0A1J4NQE5_9ACTN</name>
<evidence type="ECO:0000259" key="6">
    <source>
        <dbReference type="Pfam" id="PF01266"/>
    </source>
</evidence>
<evidence type="ECO:0000256" key="4">
    <source>
        <dbReference type="ARBA" id="ARBA00023002"/>
    </source>
</evidence>
<dbReference type="Pfam" id="PF01266">
    <property type="entry name" value="DAO"/>
    <property type="match status" value="1"/>
</dbReference>
<accession>A0A1J4NQE5</accession>
<dbReference type="Gene3D" id="3.50.50.60">
    <property type="entry name" value="FAD/NAD(P)-binding domain"/>
    <property type="match status" value="1"/>
</dbReference>
<dbReference type="EMBL" id="LAVA02000094">
    <property type="protein sequence ID" value="OIJ63820.1"/>
    <property type="molecule type" value="Genomic_DNA"/>
</dbReference>
<evidence type="ECO:0000256" key="5">
    <source>
        <dbReference type="ARBA" id="ARBA00037941"/>
    </source>
</evidence>
<keyword evidence="3" id="KW-0274">FAD</keyword>
<dbReference type="GO" id="GO:0005737">
    <property type="term" value="C:cytoplasm"/>
    <property type="evidence" value="ECO:0007669"/>
    <property type="project" value="TreeGrafter"/>
</dbReference>
<dbReference type="AlphaFoldDB" id="A0A1J4NQE5"/>
<dbReference type="STRING" id="1428628.WN71_032125"/>
<dbReference type="InterPro" id="IPR006076">
    <property type="entry name" value="FAD-dep_OxRdtase"/>
</dbReference>
<dbReference type="RefSeq" id="WP_071369901.1">
    <property type="nucleotide sequence ID" value="NZ_LAVA02000094.1"/>
</dbReference>
<evidence type="ECO:0000256" key="2">
    <source>
        <dbReference type="ARBA" id="ARBA00022630"/>
    </source>
</evidence>
<evidence type="ECO:0000256" key="1">
    <source>
        <dbReference type="ARBA" id="ARBA00001974"/>
    </source>
</evidence>
<dbReference type="SUPFAM" id="SSF51905">
    <property type="entry name" value="FAD/NAD(P)-binding domain"/>
    <property type="match status" value="1"/>
</dbReference>
<evidence type="ECO:0000313" key="7">
    <source>
        <dbReference type="EMBL" id="OIJ63820.1"/>
    </source>
</evidence>
<protein>
    <submittedName>
        <fullName evidence="7">Hydroxyglutarate oxidase</fullName>
    </submittedName>
</protein>
<comment type="caution">
    <text evidence="7">The sequence shown here is derived from an EMBL/GenBank/DDBJ whole genome shotgun (WGS) entry which is preliminary data.</text>
</comment>
<keyword evidence="8" id="KW-1185">Reference proteome</keyword>
<dbReference type="PANTHER" id="PTHR43104">
    <property type="entry name" value="L-2-HYDROXYGLUTARATE DEHYDROGENASE, MITOCHONDRIAL"/>
    <property type="match status" value="1"/>
</dbReference>
<reference evidence="7" key="1">
    <citation type="submission" date="2016-10" db="EMBL/GenBank/DDBJ databases">
        <title>Genome sequence of Streptomyces mangrovisoli MUSC 149.</title>
        <authorList>
            <person name="Lee L.-H."/>
            <person name="Ser H.-L."/>
        </authorList>
    </citation>
    <scope>NUCLEOTIDE SEQUENCE [LARGE SCALE GENOMIC DNA]</scope>
    <source>
        <strain evidence="7">MUSC 149</strain>
    </source>
</reference>
<feature type="domain" description="FAD dependent oxidoreductase" evidence="6">
    <location>
        <begin position="9"/>
        <end position="354"/>
    </location>
</feature>
<keyword evidence="4" id="KW-0560">Oxidoreductase</keyword>
<keyword evidence="2" id="KW-0285">Flavoprotein</keyword>
<dbReference type="PANTHER" id="PTHR43104:SF2">
    <property type="entry name" value="L-2-HYDROXYGLUTARATE DEHYDROGENASE, MITOCHONDRIAL"/>
    <property type="match status" value="1"/>
</dbReference>
<evidence type="ECO:0000313" key="8">
    <source>
        <dbReference type="Proteomes" id="UP000034196"/>
    </source>
</evidence>
<comment type="similarity">
    <text evidence="5">Belongs to the L2HGDH family.</text>
</comment>
<sequence>MREGGADCDVLVIGAGVVGLATAYAITRSAPGVRVTVLDKEDRPIRRAARVGGVVDSGIHHRPGSLMARCAVRGAAETAAFCAEQGIAHEVTGELIVATRRAELPRLHALVQRGRANGVPVRELGAVQIAEHEPEVRGLAAIHVATTAVCDLAALTGRLAEASGAELRHGARVVRVDRRPGQGVTVRTAAGAEVRAAVLVNCAGTRGDHVARLTGDEPGVRIVPYRGEYRTAERGGRVRGVVSAVPDPEVPFPGVQLARGVDGGVWAAAYTAAVGEPRRAPSPRAFADAVRGLLPSLDEDDLAPAGWGARTRAVLRDGTPADDLLIRQGARAVHVLNTPSPATGAALPIGREAARHALALLDPIRPTNPATT</sequence>
<gene>
    <name evidence="7" type="ORF">WN71_032125</name>
</gene>
<dbReference type="Proteomes" id="UP000034196">
    <property type="component" value="Unassembled WGS sequence"/>
</dbReference>
<evidence type="ECO:0000256" key="3">
    <source>
        <dbReference type="ARBA" id="ARBA00022827"/>
    </source>
</evidence>
<dbReference type="GO" id="GO:0047545">
    <property type="term" value="F:(S)-2-hydroxyglutarate dehydrogenase activity"/>
    <property type="evidence" value="ECO:0007669"/>
    <property type="project" value="TreeGrafter"/>
</dbReference>